<reference evidence="5" key="1">
    <citation type="submission" date="2022-06" db="EMBL/GenBank/DDBJ databases">
        <authorList>
            <consortium name="SYNGENTA / RWTH Aachen University"/>
        </authorList>
    </citation>
    <scope>NUCLEOTIDE SEQUENCE</scope>
</reference>
<keyword evidence="1" id="KW-0507">mRNA processing</keyword>
<keyword evidence="6" id="KW-1185">Reference proteome</keyword>
<feature type="region of interest" description="Disordered" evidence="3">
    <location>
        <begin position="656"/>
        <end position="677"/>
    </location>
</feature>
<keyword evidence="2" id="KW-0863">Zinc-finger</keyword>
<accession>A0AAV0BH14</accession>
<feature type="compositionally biased region" description="Basic and acidic residues" evidence="3">
    <location>
        <begin position="1062"/>
        <end position="1075"/>
    </location>
</feature>
<feature type="compositionally biased region" description="Basic and acidic residues" evidence="3">
    <location>
        <begin position="663"/>
        <end position="675"/>
    </location>
</feature>
<dbReference type="CDD" id="cd00303">
    <property type="entry name" value="retropepsin_like"/>
    <property type="match status" value="1"/>
</dbReference>
<dbReference type="AlphaFoldDB" id="A0AAV0BH14"/>
<proteinExistence type="predicted"/>
<evidence type="ECO:0000313" key="6">
    <source>
        <dbReference type="Proteomes" id="UP001153365"/>
    </source>
</evidence>
<keyword evidence="2" id="KW-0479">Metal-binding</keyword>
<dbReference type="InterPro" id="IPR021109">
    <property type="entry name" value="Peptidase_aspartic_dom_sf"/>
</dbReference>
<dbReference type="SUPFAM" id="SSF57756">
    <property type="entry name" value="Retrovirus zinc finger-like domains"/>
    <property type="match status" value="1"/>
</dbReference>
<protein>
    <recommendedName>
        <fullName evidence="4">CCHC-type domain-containing protein</fullName>
    </recommendedName>
</protein>
<evidence type="ECO:0000259" key="4">
    <source>
        <dbReference type="PROSITE" id="PS50158"/>
    </source>
</evidence>
<dbReference type="InterPro" id="IPR036875">
    <property type="entry name" value="Znf_CCHC_sf"/>
</dbReference>
<dbReference type="Gene3D" id="2.40.70.10">
    <property type="entry name" value="Acid Proteases"/>
    <property type="match status" value="1"/>
</dbReference>
<feature type="region of interest" description="Disordered" evidence="3">
    <location>
        <begin position="1056"/>
        <end position="1075"/>
    </location>
</feature>
<gene>
    <name evidence="5" type="ORF">PPACK8108_LOCUS21159</name>
</gene>
<comment type="caution">
    <text evidence="5">The sequence shown here is derived from an EMBL/GenBank/DDBJ whole genome shotgun (WGS) entry which is preliminary data.</text>
</comment>
<dbReference type="InterPro" id="IPR001878">
    <property type="entry name" value="Znf_CCHC"/>
</dbReference>
<feature type="domain" description="CCHC-type" evidence="4">
    <location>
        <begin position="524"/>
        <end position="539"/>
    </location>
</feature>
<organism evidence="5 6">
    <name type="scientific">Phakopsora pachyrhizi</name>
    <name type="common">Asian soybean rust disease fungus</name>
    <dbReference type="NCBI Taxonomy" id="170000"/>
    <lineage>
        <taxon>Eukaryota</taxon>
        <taxon>Fungi</taxon>
        <taxon>Dikarya</taxon>
        <taxon>Basidiomycota</taxon>
        <taxon>Pucciniomycotina</taxon>
        <taxon>Pucciniomycetes</taxon>
        <taxon>Pucciniales</taxon>
        <taxon>Phakopsoraceae</taxon>
        <taxon>Phakopsora</taxon>
    </lineage>
</organism>
<evidence type="ECO:0000313" key="5">
    <source>
        <dbReference type="EMBL" id="CAH7686504.1"/>
    </source>
</evidence>
<dbReference type="PROSITE" id="PS50158">
    <property type="entry name" value="ZF_CCHC"/>
    <property type="match status" value="1"/>
</dbReference>
<dbReference type="GO" id="GO:0008270">
    <property type="term" value="F:zinc ion binding"/>
    <property type="evidence" value="ECO:0007669"/>
    <property type="project" value="UniProtKB-KW"/>
</dbReference>
<name>A0AAV0BH14_PHAPC</name>
<dbReference type="GO" id="GO:0003676">
    <property type="term" value="F:nucleic acid binding"/>
    <property type="evidence" value="ECO:0007669"/>
    <property type="project" value="InterPro"/>
</dbReference>
<dbReference type="EMBL" id="CALTRL010005796">
    <property type="protein sequence ID" value="CAH7686504.1"/>
    <property type="molecule type" value="Genomic_DNA"/>
</dbReference>
<keyword evidence="2" id="KW-0862">Zinc</keyword>
<evidence type="ECO:0000256" key="2">
    <source>
        <dbReference type="PROSITE-ProRule" id="PRU00047"/>
    </source>
</evidence>
<sequence>MRKGMGRECSREVVKEVLVDFGGFWWILVDFMDEGVIVGRNRWGHWKVEEKLGGGAQQGKSDWSKITEVMDQEAKEAPELEVLCPPLWSHIVVSQQWPGNWEDFIYGGLQRFSGALRGIKEDKELQGQEVWGSFWSFHKGDLCALRRHNLSKKKKREAWEERMTAVGLHLKGQDTARISKGQEGVQFKRQQERLQEGKGAYQEDTKRGKKWLFERKTRPLCEHKGGMSGLEGTEAGPAGPAVPSGREATIRKVMKIPKEEELMYDGKGFRRFFDLFGMTAESKGAGDHNKVKQVVFFCKGKDLKEEAMEMDGWQELDWGNLVKEMKARWGRYRPATMYTIQELWTLVDVSSKGDYEEFSYYFNTRLKYLEREGTFRNEKEACTLLWRALSKKMQEIANVRLIKGKKMVENRSGGYSLPTLKGLKLAVDGEMKFKEEVSVEGSIYYRPFQAENEIMRDKLNKKRDRVKEGGAVDQLAKKLYQMTDILKSFIGQTVERSSRLEESLKKTGERREVYEARSIGSFVCYYCGMQGHSSTRCPRVEEDIKNGLVHFHRTRTFSCYGHVVLTLRLTSVVFATQVTELPLPPKEDSFVGCNSLVHPKEEEEDEGRIMEVDLGKRVRVQKKGAAEPGPSRKREKAAVAQGEEEVLQWISDEIGEEEEDYDESQRGQKERKEEAVVTMKLTPREQERILKARKRAATLLKERPRHLESQLGREHPGVIKRTLKTILDTGLTHRLGDLLLTSSGVVEGLQRQMTRKGAPSGVDSAQMTSIVVDSVADSDVEDPRFCTPLVSLDFTVRKYRTKALVSSGSMINVIPEEIARKWGLAMVGSDMKQRGVVGHLNSLLGVVEGCPVGFKGKMESTEVTFCVAKGVKHLILGRPFLMDLGARLKYGETGEVMSYVMGDGRWLKLPLHVPEESSKSQILTRKEEWVRHPIPNMDKGEEELRLLGKSKTCSWVGLEDSTPVSQLSGREEEDKSPVKKGMREEKKKWSEWEFPALKEAVEEEPKELLDKNINWAINGEELLRRAVEWVYGTQEETEKKGFQLRGWERKQEKTKPMSAWEFGKEEEGKGRRKKEKELELLDKSKNCSWVGEVTHSPCWKELGKEDSCQLGYAIQSALPA</sequence>
<evidence type="ECO:0000256" key="1">
    <source>
        <dbReference type="ARBA" id="ARBA00022664"/>
    </source>
</evidence>
<feature type="region of interest" description="Disordered" evidence="3">
    <location>
        <begin position="223"/>
        <end position="244"/>
    </location>
</feature>
<dbReference type="SUPFAM" id="SSF50630">
    <property type="entry name" value="Acid proteases"/>
    <property type="match status" value="1"/>
</dbReference>
<evidence type="ECO:0000256" key="3">
    <source>
        <dbReference type="SAM" id="MobiDB-lite"/>
    </source>
</evidence>
<dbReference type="GO" id="GO:0006397">
    <property type="term" value="P:mRNA processing"/>
    <property type="evidence" value="ECO:0007669"/>
    <property type="project" value="UniProtKB-KW"/>
</dbReference>
<dbReference type="Proteomes" id="UP001153365">
    <property type="component" value="Unassembled WGS sequence"/>
</dbReference>